<keyword evidence="2" id="KW-1185">Reference proteome</keyword>
<name>A0ABP9WS82_9GAMM</name>
<dbReference type="SUPFAM" id="SSF159245">
    <property type="entry name" value="AttH-like"/>
    <property type="match status" value="1"/>
</dbReference>
<evidence type="ECO:0000313" key="2">
    <source>
        <dbReference type="Proteomes" id="UP001408594"/>
    </source>
</evidence>
<evidence type="ECO:0000313" key="1">
    <source>
        <dbReference type="EMBL" id="GAA5525945.1"/>
    </source>
</evidence>
<dbReference type="Pfam" id="PF14249">
    <property type="entry name" value="Tocopherol_cycl"/>
    <property type="match status" value="1"/>
</dbReference>
<dbReference type="EMBL" id="BAABRT010000022">
    <property type="protein sequence ID" value="GAA5525945.1"/>
    <property type="molecule type" value="Genomic_DNA"/>
</dbReference>
<dbReference type="Proteomes" id="UP001408594">
    <property type="component" value="Unassembled WGS sequence"/>
</dbReference>
<protein>
    <recommendedName>
        <fullName evidence="3">AttH domain-containing protein</fullName>
    </recommendedName>
</protein>
<dbReference type="InterPro" id="IPR025893">
    <property type="entry name" value="Tocopherol_cyclase"/>
</dbReference>
<sequence>MSLQYSRGVALLRAGRRLLTIFFIGLLISSPVSASWEEVVKSTRNGYVLDRAFSDNGYDWWWHNLYAVNRETGEERPFFIEYFVINPALGGAEPILGQLPENKAAGRKPSYAMMMAGTWGEDAVQIKNYYGIDALRASTSELDVAIGPNVATETHLMGSVSVTAEEAAAHPEYLSDAGEISWNLTVQKPLSYSVGYAGAKVFRELEAFDMFWHVEGIKSLFGGEIIFNGEVYDVIPERSWGYQDKNFGRDYTNPWIWLSVNDFTSSKTGEQLTKTSLDIGGGNPRALGIDFGEKALMAFYWEGKLFEFNFTKLWDFPKTLDWNVTQTDEVLNWQVEAKERNYKFVINFSNPKNKMLKILYENPAGEVNHDDLLNGAHAEGTIEIYRKRWIIYGIYYRWELEDTLIGRHGAGEYGAH</sequence>
<comment type="caution">
    <text evidence="1">The sequence shown here is derived from an EMBL/GenBank/DDBJ whole genome shotgun (WGS) entry which is preliminary data.</text>
</comment>
<reference evidence="1 2" key="1">
    <citation type="submission" date="2024-02" db="EMBL/GenBank/DDBJ databases">
        <title>Microbulbifer aestuariivivens NBRC 112533.</title>
        <authorList>
            <person name="Ichikawa N."/>
            <person name="Katano-Makiyama Y."/>
            <person name="Hidaka K."/>
        </authorList>
    </citation>
    <scope>NUCLEOTIDE SEQUENCE [LARGE SCALE GENOMIC DNA]</scope>
    <source>
        <strain evidence="1 2">NBRC 112533</strain>
    </source>
</reference>
<organism evidence="1 2">
    <name type="scientific">Microbulbifer aestuariivivens</name>
    <dbReference type="NCBI Taxonomy" id="1908308"/>
    <lineage>
        <taxon>Bacteria</taxon>
        <taxon>Pseudomonadati</taxon>
        <taxon>Pseudomonadota</taxon>
        <taxon>Gammaproteobacteria</taxon>
        <taxon>Cellvibrionales</taxon>
        <taxon>Microbulbiferaceae</taxon>
        <taxon>Microbulbifer</taxon>
    </lineage>
</organism>
<proteinExistence type="predicted"/>
<gene>
    <name evidence="1" type="ORF">Maes01_02523</name>
</gene>
<evidence type="ECO:0008006" key="3">
    <source>
        <dbReference type="Google" id="ProtNLM"/>
    </source>
</evidence>
<accession>A0ABP9WS82</accession>